<dbReference type="AlphaFoldDB" id="A0A8D8AHW8"/>
<evidence type="ECO:0000313" key="1">
    <source>
        <dbReference type="EMBL" id="CAG6456590.1"/>
    </source>
</evidence>
<name>A0A8D8AHW8_CULPI</name>
<accession>A0A8D8AHW8</accession>
<organism evidence="1">
    <name type="scientific">Culex pipiens</name>
    <name type="common">House mosquito</name>
    <dbReference type="NCBI Taxonomy" id="7175"/>
    <lineage>
        <taxon>Eukaryota</taxon>
        <taxon>Metazoa</taxon>
        <taxon>Ecdysozoa</taxon>
        <taxon>Arthropoda</taxon>
        <taxon>Hexapoda</taxon>
        <taxon>Insecta</taxon>
        <taxon>Pterygota</taxon>
        <taxon>Neoptera</taxon>
        <taxon>Endopterygota</taxon>
        <taxon>Diptera</taxon>
        <taxon>Nematocera</taxon>
        <taxon>Culicoidea</taxon>
        <taxon>Culicidae</taxon>
        <taxon>Culicinae</taxon>
        <taxon>Culicini</taxon>
        <taxon>Culex</taxon>
        <taxon>Culex</taxon>
    </lineage>
</organism>
<dbReference type="EMBL" id="HBUE01031233">
    <property type="protein sequence ID" value="CAG6456590.1"/>
    <property type="molecule type" value="Transcribed_RNA"/>
</dbReference>
<reference evidence="1" key="1">
    <citation type="submission" date="2021-05" db="EMBL/GenBank/DDBJ databases">
        <authorList>
            <person name="Alioto T."/>
            <person name="Alioto T."/>
            <person name="Gomez Garrido J."/>
        </authorList>
    </citation>
    <scope>NUCLEOTIDE SEQUENCE</scope>
</reference>
<proteinExistence type="predicted"/>
<protein>
    <submittedName>
        <fullName evidence="1">(northern house mosquito) hypothetical protein</fullName>
    </submittedName>
</protein>
<sequence>MGGAIAYSVVSNMGEVSRFLTGRYRRGIHLVLVVLVVHPRIVIYQNHVRGRHRNVVILQLSHLAEMVRRLSHSSHSLLLLLLLLRLLNHTDRWTSPGTFPFEAHLMHPGNQGRIGVLRVNVIGHDCFFCSLRKSIPELASRCCCPTSSP</sequence>